<evidence type="ECO:0000259" key="6">
    <source>
        <dbReference type="SMART" id="SM00862"/>
    </source>
</evidence>
<feature type="domain" description="OmpR/PhoB-type" evidence="6">
    <location>
        <begin position="15"/>
        <end position="86"/>
    </location>
</feature>
<dbReference type="Gene3D" id="1.10.10.10">
    <property type="entry name" value="Winged helix-like DNA-binding domain superfamily/Winged helix DNA-binding domain"/>
    <property type="match status" value="1"/>
</dbReference>
<evidence type="ECO:0000256" key="1">
    <source>
        <dbReference type="ARBA" id="ARBA00005820"/>
    </source>
</evidence>
<dbReference type="InterPro" id="IPR019734">
    <property type="entry name" value="TPR_rpt"/>
</dbReference>
<evidence type="ECO:0000259" key="7">
    <source>
        <dbReference type="SMART" id="SM01043"/>
    </source>
</evidence>
<dbReference type="PRINTS" id="PR00364">
    <property type="entry name" value="DISEASERSIST"/>
</dbReference>
<evidence type="ECO:0000313" key="8">
    <source>
        <dbReference type="EMBL" id="MCM4080096.1"/>
    </source>
</evidence>
<dbReference type="SUPFAM" id="SSF52540">
    <property type="entry name" value="P-loop containing nucleoside triphosphate hydrolases"/>
    <property type="match status" value="1"/>
</dbReference>
<dbReference type="SUPFAM" id="SSF48452">
    <property type="entry name" value="TPR-like"/>
    <property type="match status" value="2"/>
</dbReference>
<organism evidence="8 9">
    <name type="scientific">Paractinoplanes hotanensis</name>
    <dbReference type="NCBI Taxonomy" id="2906497"/>
    <lineage>
        <taxon>Bacteria</taxon>
        <taxon>Bacillati</taxon>
        <taxon>Actinomycetota</taxon>
        <taxon>Actinomycetes</taxon>
        <taxon>Micromonosporales</taxon>
        <taxon>Micromonosporaceae</taxon>
        <taxon>Paractinoplanes</taxon>
    </lineage>
</organism>
<keyword evidence="2" id="KW-0805">Transcription regulation</keyword>
<dbReference type="Proteomes" id="UP001523216">
    <property type="component" value="Unassembled WGS sequence"/>
</dbReference>
<comment type="similarity">
    <text evidence="1">Belongs to the AfsR/DnrI/RedD regulatory family.</text>
</comment>
<dbReference type="CDD" id="cd15831">
    <property type="entry name" value="BTAD"/>
    <property type="match status" value="1"/>
</dbReference>
<evidence type="ECO:0000313" key="9">
    <source>
        <dbReference type="Proteomes" id="UP001523216"/>
    </source>
</evidence>
<keyword evidence="4" id="KW-0804">Transcription</keyword>
<dbReference type="InterPro" id="IPR011990">
    <property type="entry name" value="TPR-like_helical_dom_sf"/>
</dbReference>
<reference evidence="8 9" key="1">
    <citation type="submission" date="2022-06" db="EMBL/GenBank/DDBJ databases">
        <title>Actinoplanes abujensis sp. nov., isolated from Nigerian arid soil.</title>
        <authorList>
            <person name="Ding P."/>
        </authorList>
    </citation>
    <scope>NUCLEOTIDE SEQUENCE [LARGE SCALE GENOMIC DNA]</scope>
    <source>
        <strain evidence="9">TRM88002</strain>
    </source>
</reference>
<dbReference type="InterPro" id="IPR027417">
    <property type="entry name" value="P-loop_NTPase"/>
</dbReference>
<evidence type="ECO:0000256" key="5">
    <source>
        <dbReference type="SAM" id="MobiDB-lite"/>
    </source>
</evidence>
<evidence type="ECO:0000256" key="2">
    <source>
        <dbReference type="ARBA" id="ARBA00023015"/>
    </source>
</evidence>
<proteinExistence type="inferred from homology"/>
<sequence length="868" mass="92421">MEFRLLGEIEVCADGREVDIGHTKQRYVLAALAVDAGRSVPADTLVERVWGAGAPRGAKDTMRAYLCRLRQALDTPIVRRAAGYMLAADPLTVDVHRFRHLVATARTESAYASALDLWRGEPLGRLDTDWSTQVRASLARERKEAEHAHVDLLLADGRHGEMIGTLIARAEADPFDERLAGQLMLALHRGDRRADALSHFARLRRRLADELGIDPSSALQRLFRRIVEGDAVVPRQLPPRPAAFTGRAEALAALDSVLLPGRVAVVHGPGGVGKTWLASCWAHHHAHRYPDGQLYVNLRGFDPSPVPAGAAIRGLLYGLGVSPAALPPDPDSQVMLYRSLLAERRVLLVLDDARTVDQVEPLLPGAAGCATLITSRSGLVGLVVRHGARPVPLGTFSPGESALVLTSHLGPVKVAAEPRAVASLVRDCAGLPLALGVVAGRAALAPALPLAALAADLSAARLDGLDGLRAVLAASVAAVRPAAAELFARLGHAPGPDIGAAALGLLAGPDRAALMLSLRELIDVHLVEEHRMGRYRMHDLVRLYAAELGGDPGPVRSRLIDHYVRAAQAAGHSWFEDEHEVLLSCVELGGPRQVVALAGEMSDYLNRSGRWHDRVTVQEAAIRAAVRLGDRGAEAGARRGLAAAQICLRAYGPAAEQLAVARRLFMSACDRAGLAGAHRTTAALHARQHRHADALVHDEQSLLLYVSLGHVAGQATVLNAIGWHHAHLGRPEVAVDRCTAALALHERLDDELGRGLTRDTLGFAYHLRGDHAAAITHFEQALTAFRNCGDRFQEAETLRRLGASLIGSGAPAEGREAWRRAAAILTGLGHPAAADVLQDLGRTRPAGVSGQGRGPVDRGAGRGKGGHR</sequence>
<feature type="domain" description="Bacterial transcriptional activator" evidence="7">
    <location>
        <begin position="93"/>
        <end position="227"/>
    </location>
</feature>
<gene>
    <name evidence="8" type="ORF">LXN57_21175</name>
</gene>
<accession>A0ABT0Y255</accession>
<comment type="caution">
    <text evidence="8">The sequence shown here is derived from an EMBL/GenBank/DDBJ whole genome shotgun (WGS) entry which is preliminary data.</text>
</comment>
<protein>
    <submittedName>
        <fullName evidence="8">Tetratricopeptide repeat protein</fullName>
    </submittedName>
</protein>
<feature type="region of interest" description="Disordered" evidence="5">
    <location>
        <begin position="843"/>
        <end position="868"/>
    </location>
</feature>
<dbReference type="InterPro" id="IPR036388">
    <property type="entry name" value="WH-like_DNA-bd_sf"/>
</dbReference>
<dbReference type="PANTHER" id="PTHR35807">
    <property type="entry name" value="TRANSCRIPTIONAL REGULATOR REDD-RELATED"/>
    <property type="match status" value="1"/>
</dbReference>
<dbReference type="InterPro" id="IPR001867">
    <property type="entry name" value="OmpR/PhoB-type_DNA-bd"/>
</dbReference>
<dbReference type="Pfam" id="PF13424">
    <property type="entry name" value="TPR_12"/>
    <property type="match status" value="1"/>
</dbReference>
<dbReference type="InterPro" id="IPR016032">
    <property type="entry name" value="Sig_transdc_resp-reg_C-effctor"/>
</dbReference>
<dbReference type="Pfam" id="PF03704">
    <property type="entry name" value="BTAD"/>
    <property type="match status" value="1"/>
</dbReference>
<dbReference type="EMBL" id="JAMQOL010000029">
    <property type="protein sequence ID" value="MCM4080096.1"/>
    <property type="molecule type" value="Genomic_DNA"/>
</dbReference>
<evidence type="ECO:0000256" key="4">
    <source>
        <dbReference type="ARBA" id="ARBA00023163"/>
    </source>
</evidence>
<dbReference type="InterPro" id="IPR005158">
    <property type="entry name" value="BTAD"/>
</dbReference>
<evidence type="ECO:0000256" key="3">
    <source>
        <dbReference type="ARBA" id="ARBA00023125"/>
    </source>
</evidence>
<dbReference type="SMART" id="SM00862">
    <property type="entry name" value="Trans_reg_C"/>
    <property type="match status" value="1"/>
</dbReference>
<dbReference type="SUPFAM" id="SSF46894">
    <property type="entry name" value="C-terminal effector domain of the bipartite response regulators"/>
    <property type="match status" value="1"/>
</dbReference>
<name>A0ABT0Y255_9ACTN</name>
<keyword evidence="3" id="KW-0238">DNA-binding</keyword>
<dbReference type="SMART" id="SM01043">
    <property type="entry name" value="BTAD"/>
    <property type="match status" value="1"/>
</dbReference>
<dbReference type="SMART" id="SM00028">
    <property type="entry name" value="TPR"/>
    <property type="match status" value="3"/>
</dbReference>
<dbReference type="RefSeq" id="WP_251799904.1">
    <property type="nucleotide sequence ID" value="NZ_JAMQOL010000029.1"/>
</dbReference>
<dbReference type="Gene3D" id="1.25.40.10">
    <property type="entry name" value="Tetratricopeptide repeat domain"/>
    <property type="match status" value="2"/>
</dbReference>
<dbReference type="PANTHER" id="PTHR35807:SF1">
    <property type="entry name" value="TRANSCRIPTIONAL REGULATOR REDD"/>
    <property type="match status" value="1"/>
</dbReference>
<keyword evidence="9" id="KW-1185">Reference proteome</keyword>
<dbReference type="InterPro" id="IPR051677">
    <property type="entry name" value="AfsR-DnrI-RedD_regulator"/>
</dbReference>